<gene>
    <name evidence="1" type="ORF">AQJ11_42260</name>
</gene>
<keyword evidence="2" id="KW-1185">Reference proteome</keyword>
<reference evidence="1 2" key="1">
    <citation type="submission" date="2015-10" db="EMBL/GenBank/DDBJ databases">
        <title>Draft genome sequence of Streptomyces corchorusii DSM 40340, type strain for the species Streptomyces corchorusii.</title>
        <authorList>
            <person name="Ruckert C."/>
            <person name="Winkler A."/>
            <person name="Kalinowski J."/>
            <person name="Kampfer P."/>
            <person name="Glaeser S."/>
        </authorList>
    </citation>
    <scope>NUCLEOTIDE SEQUENCE [LARGE SCALE GENOMIC DNA]</scope>
    <source>
        <strain evidence="1 2">DSM 40340</strain>
    </source>
</reference>
<organism evidence="1 2">
    <name type="scientific">Streptomyces corchorusii</name>
    <name type="common">Streptomyces chibaensis</name>
    <dbReference type="NCBI Taxonomy" id="1903"/>
    <lineage>
        <taxon>Bacteria</taxon>
        <taxon>Bacillati</taxon>
        <taxon>Actinomycetota</taxon>
        <taxon>Actinomycetes</taxon>
        <taxon>Kitasatosporales</taxon>
        <taxon>Streptomycetaceae</taxon>
        <taxon>Streptomyces</taxon>
    </lineage>
</organism>
<protein>
    <submittedName>
        <fullName evidence="1">Uncharacterized protein</fullName>
    </submittedName>
</protein>
<proteinExistence type="predicted"/>
<name>A0A101PQM1_STRCK</name>
<dbReference type="AlphaFoldDB" id="A0A101PQM1"/>
<comment type="caution">
    <text evidence="1">The sequence shown here is derived from an EMBL/GenBank/DDBJ whole genome shotgun (WGS) entry which is preliminary data.</text>
</comment>
<evidence type="ECO:0000313" key="2">
    <source>
        <dbReference type="Proteomes" id="UP000053398"/>
    </source>
</evidence>
<accession>A0A101PQM1</accession>
<dbReference type="RefSeq" id="WP_059266998.1">
    <property type="nucleotide sequence ID" value="NZ_KQ948378.1"/>
</dbReference>
<dbReference type="Proteomes" id="UP000053398">
    <property type="component" value="Unassembled WGS sequence"/>
</dbReference>
<dbReference type="EMBL" id="LMWP01000068">
    <property type="protein sequence ID" value="KUN15893.1"/>
    <property type="molecule type" value="Genomic_DNA"/>
</dbReference>
<evidence type="ECO:0000313" key="1">
    <source>
        <dbReference type="EMBL" id="KUN15893.1"/>
    </source>
</evidence>
<sequence length="127" mass="13245">MSHDAVAPVTALRRHTSAVERLGELTAALAEDLDEGRWAPAALERTLASRLLVVCAGDGQFTPARLRETLWEGSVALPYAGGGRLARLLAQLCTVTAQPAPDAEPALSAGARLLERVAQGAPAGDRP</sequence>